<name>A0A4V3A784_9HYPH</name>
<feature type="domain" description="Co-chaperone DjlA N-terminal" evidence="1">
    <location>
        <begin position="28"/>
        <end position="144"/>
    </location>
</feature>
<reference evidence="2 3" key="1">
    <citation type="journal article" date="2013" name="Int. J. Syst. Evol. Microbiol.">
        <title>Hoeflea suaedae sp. nov., an endophytic bacterium isolated from the root of the halophyte Suaeda maritima.</title>
        <authorList>
            <person name="Chung E.J."/>
            <person name="Park J.A."/>
            <person name="Pramanik P."/>
            <person name="Bibi F."/>
            <person name="Jeon C.O."/>
            <person name="Chung Y.R."/>
        </authorList>
    </citation>
    <scope>NUCLEOTIDE SEQUENCE [LARGE SCALE GENOMIC DNA]</scope>
    <source>
        <strain evidence="2 3">YC6898</strain>
    </source>
</reference>
<accession>A0A4V3A784</accession>
<dbReference type="InterPro" id="IPR007791">
    <property type="entry name" value="DjlA_N"/>
</dbReference>
<dbReference type="CDD" id="cd07313">
    <property type="entry name" value="terB_like_2"/>
    <property type="match status" value="1"/>
</dbReference>
<dbReference type="SUPFAM" id="SSF158682">
    <property type="entry name" value="TerB-like"/>
    <property type="match status" value="1"/>
</dbReference>
<dbReference type="Gene3D" id="1.10.3680.10">
    <property type="entry name" value="TerB-like"/>
    <property type="match status" value="1"/>
</dbReference>
<proteinExistence type="predicted"/>
<evidence type="ECO:0000313" key="3">
    <source>
        <dbReference type="Proteomes" id="UP000295131"/>
    </source>
</evidence>
<dbReference type="Proteomes" id="UP000295131">
    <property type="component" value="Unassembled WGS sequence"/>
</dbReference>
<dbReference type="InterPro" id="IPR029024">
    <property type="entry name" value="TerB-like"/>
</dbReference>
<organism evidence="2 3">
    <name type="scientific">Pseudohoeflea suaedae</name>
    <dbReference type="NCBI Taxonomy" id="877384"/>
    <lineage>
        <taxon>Bacteria</taxon>
        <taxon>Pseudomonadati</taxon>
        <taxon>Pseudomonadota</taxon>
        <taxon>Alphaproteobacteria</taxon>
        <taxon>Hyphomicrobiales</taxon>
        <taxon>Rhizobiaceae</taxon>
        <taxon>Pseudohoeflea</taxon>
    </lineage>
</organism>
<evidence type="ECO:0000259" key="1">
    <source>
        <dbReference type="Pfam" id="PF05099"/>
    </source>
</evidence>
<protein>
    <recommendedName>
        <fullName evidence="1">Co-chaperone DjlA N-terminal domain-containing protein</fullName>
    </recommendedName>
</protein>
<dbReference type="Pfam" id="PF05099">
    <property type="entry name" value="TerB"/>
    <property type="match status" value="1"/>
</dbReference>
<dbReference type="EMBL" id="SMSI01000001">
    <property type="protein sequence ID" value="TDH37745.1"/>
    <property type="molecule type" value="Genomic_DNA"/>
</dbReference>
<evidence type="ECO:0000313" key="2">
    <source>
        <dbReference type="EMBL" id="TDH37745.1"/>
    </source>
</evidence>
<comment type="caution">
    <text evidence="2">The sequence shown here is derived from an EMBL/GenBank/DDBJ whole genome shotgun (WGS) entry which is preliminary data.</text>
</comment>
<keyword evidence="3" id="KW-1185">Reference proteome</keyword>
<dbReference type="RefSeq" id="WP_133282582.1">
    <property type="nucleotide sequence ID" value="NZ_SMSI01000001.1"/>
</dbReference>
<sequence length="158" mass="17789">MFDILRDFINGLSEGESRSKSPRDNADVAAVALFFSVIGADGEVTSAERAMLRDLVAQGYADSDADIRDLLREAEAADRDSVDLYSFTSVLNRKLEPEEKIHFIELLWELAYADGERHELEDHVVWRIADLMGVDGRDRVFARQRVAERRGITGETDA</sequence>
<dbReference type="AlphaFoldDB" id="A0A4V3A784"/>
<gene>
    <name evidence="2" type="ORF">E2A64_00960</name>
</gene>
<dbReference type="OrthoDB" id="5402150at2"/>